<evidence type="ECO:0000256" key="1">
    <source>
        <dbReference type="SAM" id="Phobius"/>
    </source>
</evidence>
<feature type="transmembrane region" description="Helical" evidence="1">
    <location>
        <begin position="21"/>
        <end position="41"/>
    </location>
</feature>
<organism evidence="2 3">
    <name type="scientific">Saccharospirillum salsuginis</name>
    <dbReference type="NCBI Taxonomy" id="418750"/>
    <lineage>
        <taxon>Bacteria</taxon>
        <taxon>Pseudomonadati</taxon>
        <taxon>Pseudomonadota</taxon>
        <taxon>Gammaproteobacteria</taxon>
        <taxon>Oceanospirillales</taxon>
        <taxon>Saccharospirillaceae</taxon>
        <taxon>Saccharospirillum</taxon>
    </lineage>
</organism>
<name>A0A918K0J8_9GAMM</name>
<keyword evidence="3" id="KW-1185">Reference proteome</keyword>
<sequence length="131" mass="14128">MSFNEMNHEEWKELRSRVDSLANTIFVLSGGAITLSATALVQLKSSKAGLPEEVVGEAVQSWVSLLAAIMLFSLLKVHLIGQAYARANSSRFYTNTNKTNLVGWGLGLFGVSAFFLGLSSIVYVASKVITA</sequence>
<evidence type="ECO:0000313" key="3">
    <source>
        <dbReference type="Proteomes" id="UP000626148"/>
    </source>
</evidence>
<reference evidence="2" key="2">
    <citation type="submission" date="2020-09" db="EMBL/GenBank/DDBJ databases">
        <authorList>
            <person name="Sun Q."/>
            <person name="Kim S."/>
        </authorList>
    </citation>
    <scope>NUCLEOTIDE SEQUENCE</scope>
    <source>
        <strain evidence="2">KCTC 22169</strain>
    </source>
</reference>
<dbReference type="Proteomes" id="UP000626148">
    <property type="component" value="Unassembled WGS sequence"/>
</dbReference>
<comment type="caution">
    <text evidence="2">The sequence shown here is derived from an EMBL/GenBank/DDBJ whole genome shotgun (WGS) entry which is preliminary data.</text>
</comment>
<dbReference type="AlphaFoldDB" id="A0A918K0J8"/>
<keyword evidence="1" id="KW-0812">Transmembrane</keyword>
<dbReference type="EMBL" id="BMXR01000001">
    <property type="protein sequence ID" value="GGX39974.1"/>
    <property type="molecule type" value="Genomic_DNA"/>
</dbReference>
<accession>A0A918K0J8</accession>
<dbReference type="RefSeq" id="WP_189606739.1">
    <property type="nucleotide sequence ID" value="NZ_BMXR01000001.1"/>
</dbReference>
<keyword evidence="1" id="KW-1133">Transmembrane helix</keyword>
<proteinExistence type="predicted"/>
<feature type="transmembrane region" description="Helical" evidence="1">
    <location>
        <begin position="101"/>
        <end position="125"/>
    </location>
</feature>
<gene>
    <name evidence="2" type="ORF">GCM10007392_03180</name>
</gene>
<evidence type="ECO:0000313" key="2">
    <source>
        <dbReference type="EMBL" id="GGX39974.1"/>
    </source>
</evidence>
<keyword evidence="1" id="KW-0472">Membrane</keyword>
<protein>
    <submittedName>
        <fullName evidence="2">Uncharacterized protein</fullName>
    </submittedName>
</protein>
<reference evidence="2" key="1">
    <citation type="journal article" date="2014" name="Int. J. Syst. Evol. Microbiol.">
        <title>Complete genome sequence of Corynebacterium casei LMG S-19264T (=DSM 44701T), isolated from a smear-ripened cheese.</title>
        <authorList>
            <consortium name="US DOE Joint Genome Institute (JGI-PGF)"/>
            <person name="Walter F."/>
            <person name="Albersmeier A."/>
            <person name="Kalinowski J."/>
            <person name="Ruckert C."/>
        </authorList>
    </citation>
    <scope>NUCLEOTIDE SEQUENCE</scope>
    <source>
        <strain evidence="2">KCTC 22169</strain>
    </source>
</reference>
<feature type="transmembrane region" description="Helical" evidence="1">
    <location>
        <begin position="61"/>
        <end position="80"/>
    </location>
</feature>